<name>A0A4R8LJD1_9BACL</name>
<feature type="transmembrane region" description="Helical" evidence="1">
    <location>
        <begin position="14"/>
        <end position="34"/>
    </location>
</feature>
<dbReference type="EMBL" id="SORF01000015">
    <property type="protein sequence ID" value="TDY42372.1"/>
    <property type="molecule type" value="Genomic_DNA"/>
</dbReference>
<organism evidence="2 3">
    <name type="scientific">Alicyclobacillus sacchari</name>
    <dbReference type="NCBI Taxonomy" id="392010"/>
    <lineage>
        <taxon>Bacteria</taxon>
        <taxon>Bacillati</taxon>
        <taxon>Bacillota</taxon>
        <taxon>Bacilli</taxon>
        <taxon>Bacillales</taxon>
        <taxon>Alicyclobacillaceae</taxon>
        <taxon>Alicyclobacillus</taxon>
    </lineage>
</organism>
<dbReference type="Proteomes" id="UP000294581">
    <property type="component" value="Unassembled WGS sequence"/>
</dbReference>
<keyword evidence="3" id="KW-1185">Reference proteome</keyword>
<comment type="caution">
    <text evidence="2">The sequence shown here is derived from an EMBL/GenBank/DDBJ whole genome shotgun (WGS) entry which is preliminary data.</text>
</comment>
<evidence type="ECO:0000256" key="1">
    <source>
        <dbReference type="SAM" id="Phobius"/>
    </source>
</evidence>
<evidence type="ECO:0000313" key="2">
    <source>
        <dbReference type="EMBL" id="TDY42372.1"/>
    </source>
</evidence>
<dbReference type="AlphaFoldDB" id="A0A4R8LJD1"/>
<accession>A0A4R8LJD1</accession>
<keyword evidence="1" id="KW-0472">Membrane</keyword>
<keyword evidence="1" id="KW-1133">Transmembrane helix</keyword>
<keyword evidence="1" id="KW-0812">Transmembrane</keyword>
<protein>
    <submittedName>
        <fullName evidence="2">Uncharacterized protein</fullName>
    </submittedName>
</protein>
<reference evidence="2 3" key="1">
    <citation type="submission" date="2019-03" db="EMBL/GenBank/DDBJ databases">
        <title>Genomic Encyclopedia of Type Strains, Phase IV (KMG-IV): sequencing the most valuable type-strain genomes for metagenomic binning, comparative biology and taxonomic classification.</title>
        <authorList>
            <person name="Goeker M."/>
        </authorList>
    </citation>
    <scope>NUCLEOTIDE SEQUENCE [LARGE SCALE GENOMIC DNA]</scope>
    <source>
        <strain evidence="2 3">DSM 17974</strain>
    </source>
</reference>
<evidence type="ECO:0000313" key="3">
    <source>
        <dbReference type="Proteomes" id="UP000294581"/>
    </source>
</evidence>
<sequence length="36" mass="4019">MTNVLWTFLVHTGAMYLAFAVFVGLCFIVVNALVKE</sequence>
<gene>
    <name evidence="2" type="ORF">C7445_1153</name>
</gene>
<proteinExistence type="predicted"/>